<keyword evidence="3" id="KW-1185">Reference proteome</keyword>
<evidence type="ECO:0000313" key="2">
    <source>
        <dbReference type="EMBL" id="KAH6597915.1"/>
    </source>
</evidence>
<organism evidence="2 3">
    <name type="scientific">Batrachochytrium salamandrivorans</name>
    <dbReference type="NCBI Taxonomy" id="1357716"/>
    <lineage>
        <taxon>Eukaryota</taxon>
        <taxon>Fungi</taxon>
        <taxon>Fungi incertae sedis</taxon>
        <taxon>Chytridiomycota</taxon>
        <taxon>Chytridiomycota incertae sedis</taxon>
        <taxon>Chytridiomycetes</taxon>
        <taxon>Rhizophydiales</taxon>
        <taxon>Rhizophydiales incertae sedis</taxon>
        <taxon>Batrachochytrium</taxon>
    </lineage>
</organism>
<feature type="region of interest" description="Disordered" evidence="1">
    <location>
        <begin position="197"/>
        <end position="224"/>
    </location>
</feature>
<evidence type="ECO:0008006" key="4">
    <source>
        <dbReference type="Google" id="ProtNLM"/>
    </source>
</evidence>
<dbReference type="EMBL" id="JAFCIX010000125">
    <property type="protein sequence ID" value="KAH6597915.1"/>
    <property type="molecule type" value="Genomic_DNA"/>
</dbReference>
<dbReference type="Proteomes" id="UP001648503">
    <property type="component" value="Unassembled WGS sequence"/>
</dbReference>
<comment type="caution">
    <text evidence="2">The sequence shown here is derived from an EMBL/GenBank/DDBJ whole genome shotgun (WGS) entry which is preliminary data.</text>
</comment>
<name>A0ABQ8FGF7_9FUNG</name>
<reference evidence="2 3" key="1">
    <citation type="submission" date="2021-02" db="EMBL/GenBank/DDBJ databases">
        <title>Variation within the Batrachochytrium salamandrivorans European outbreak.</title>
        <authorList>
            <person name="Kelly M."/>
            <person name="Pasmans F."/>
            <person name="Shea T.P."/>
            <person name="Munoz J.F."/>
            <person name="Carranza S."/>
            <person name="Cuomo C.A."/>
            <person name="Martel A."/>
        </authorList>
    </citation>
    <scope>NUCLEOTIDE SEQUENCE [LARGE SCALE GENOMIC DNA]</scope>
    <source>
        <strain evidence="2 3">AMFP18/2</strain>
    </source>
</reference>
<sequence>MNNEEDAEAGEIQQTVRELDSVMVKLSLLIESLNGILLLHPATPWPLVLSQLNNIIARYESILRELQLPAFAQALVHPHVLIQQDPDFIPRILLRTKLIPEIEDEEREVVAEYLRIGQDDDTIADGMDVLEDTSLQKHLDMDTLSQTSLIKKQREWEGKVQAQTELIQASLEIYLELRQELNPMLKGRIRESAEHLSVSNSVGRTTQATPLEQTLSWMSSGPPL</sequence>
<evidence type="ECO:0000313" key="3">
    <source>
        <dbReference type="Proteomes" id="UP001648503"/>
    </source>
</evidence>
<protein>
    <recommendedName>
        <fullName evidence="4">Mediator of RNA polymerase II transcription subunit 8</fullName>
    </recommendedName>
</protein>
<proteinExistence type="predicted"/>
<accession>A0ABQ8FGF7</accession>
<gene>
    <name evidence="2" type="ORF">BASA50_004070</name>
</gene>
<evidence type="ECO:0000256" key="1">
    <source>
        <dbReference type="SAM" id="MobiDB-lite"/>
    </source>
</evidence>